<dbReference type="Pfam" id="PF14905">
    <property type="entry name" value="OMP_b-brl_3"/>
    <property type="match status" value="1"/>
</dbReference>
<dbReference type="InterPro" id="IPR037066">
    <property type="entry name" value="Plug_dom_sf"/>
</dbReference>
<dbReference type="GO" id="GO:0009279">
    <property type="term" value="C:cell outer membrane"/>
    <property type="evidence" value="ECO:0007669"/>
    <property type="project" value="UniProtKB-SubCell"/>
</dbReference>
<organism evidence="7 8">
    <name type="scientific">Pseudobacter ginsenosidimutans</name>
    <dbReference type="NCBI Taxonomy" id="661488"/>
    <lineage>
        <taxon>Bacteria</taxon>
        <taxon>Pseudomonadati</taxon>
        <taxon>Bacteroidota</taxon>
        <taxon>Chitinophagia</taxon>
        <taxon>Chitinophagales</taxon>
        <taxon>Chitinophagaceae</taxon>
        <taxon>Pseudobacter</taxon>
    </lineage>
</organism>
<dbReference type="AlphaFoldDB" id="A0A4Q7N5Q6"/>
<keyword evidence="3" id="KW-0998">Cell outer membrane</keyword>
<keyword evidence="4" id="KW-0732">Signal</keyword>
<dbReference type="Gene3D" id="2.60.40.1120">
    <property type="entry name" value="Carboxypeptidase-like, regulatory domain"/>
    <property type="match status" value="1"/>
</dbReference>
<dbReference type="Pfam" id="PF13620">
    <property type="entry name" value="CarboxypepD_reg"/>
    <property type="match status" value="1"/>
</dbReference>
<feature type="signal peptide" evidence="4">
    <location>
        <begin position="1"/>
        <end position="19"/>
    </location>
</feature>
<evidence type="ECO:0000256" key="4">
    <source>
        <dbReference type="SAM" id="SignalP"/>
    </source>
</evidence>
<dbReference type="InterPro" id="IPR041700">
    <property type="entry name" value="OMP_b-brl_3"/>
</dbReference>
<keyword evidence="2" id="KW-0472">Membrane</keyword>
<dbReference type="Gene3D" id="2.170.130.10">
    <property type="entry name" value="TonB-dependent receptor, plug domain"/>
    <property type="match status" value="1"/>
</dbReference>
<dbReference type="SUPFAM" id="SSF56935">
    <property type="entry name" value="Porins"/>
    <property type="match status" value="1"/>
</dbReference>
<dbReference type="SUPFAM" id="SSF49464">
    <property type="entry name" value="Carboxypeptidase regulatory domain-like"/>
    <property type="match status" value="1"/>
</dbReference>
<evidence type="ECO:0000259" key="5">
    <source>
        <dbReference type="Pfam" id="PF07715"/>
    </source>
</evidence>
<reference evidence="7 8" key="1">
    <citation type="submission" date="2019-02" db="EMBL/GenBank/DDBJ databases">
        <title>Genomic Encyclopedia of Type Strains, Phase IV (KMG-IV): sequencing the most valuable type-strain genomes for metagenomic binning, comparative biology and taxonomic classification.</title>
        <authorList>
            <person name="Goeker M."/>
        </authorList>
    </citation>
    <scope>NUCLEOTIDE SEQUENCE [LARGE SCALE GENOMIC DNA]</scope>
    <source>
        <strain evidence="7 8">DSM 18116</strain>
    </source>
</reference>
<protein>
    <submittedName>
        <fullName evidence="7">Outer membrane receptor protein involved in Fe transport</fullName>
    </submittedName>
</protein>
<dbReference type="RefSeq" id="WP_130540692.1">
    <property type="nucleotide sequence ID" value="NZ_SGXA01000001.1"/>
</dbReference>
<keyword evidence="7" id="KW-0675">Receptor</keyword>
<dbReference type="Pfam" id="PF07715">
    <property type="entry name" value="Plug"/>
    <property type="match status" value="1"/>
</dbReference>
<keyword evidence="8" id="KW-1185">Reference proteome</keyword>
<evidence type="ECO:0000259" key="6">
    <source>
        <dbReference type="Pfam" id="PF14905"/>
    </source>
</evidence>
<dbReference type="InterPro" id="IPR036942">
    <property type="entry name" value="Beta-barrel_TonB_sf"/>
</dbReference>
<feature type="domain" description="Outer membrane protein beta-barrel" evidence="6">
    <location>
        <begin position="386"/>
        <end position="818"/>
    </location>
</feature>
<dbReference type="Proteomes" id="UP000293874">
    <property type="component" value="Unassembled WGS sequence"/>
</dbReference>
<feature type="chain" id="PRO_5020913358" evidence="4">
    <location>
        <begin position="20"/>
        <end position="843"/>
    </location>
</feature>
<dbReference type="InterPro" id="IPR012910">
    <property type="entry name" value="Plug_dom"/>
</dbReference>
<proteinExistence type="predicted"/>
<dbReference type="Gene3D" id="2.40.170.20">
    <property type="entry name" value="TonB-dependent receptor, beta-barrel domain"/>
    <property type="match status" value="1"/>
</dbReference>
<dbReference type="InterPro" id="IPR008969">
    <property type="entry name" value="CarboxyPept-like_regulatory"/>
</dbReference>
<evidence type="ECO:0000256" key="3">
    <source>
        <dbReference type="ARBA" id="ARBA00023237"/>
    </source>
</evidence>
<gene>
    <name evidence="7" type="ORF">EV199_2275</name>
</gene>
<comment type="subcellular location">
    <subcellularLocation>
        <location evidence="1">Cell outer membrane</location>
    </subcellularLocation>
</comment>
<sequence length="843" mass="94629">MKKLLLLIPCLFFVWQAFTQAVTHSEKSTGRLYGKVIDPKTGKGVDAASIRLYFAAGTGDSLAGGMLSRQNGDFSIDQLPVKASYKLQITAIGYKEVNQTVSFPPAKGKGEGPVETDLGNIKLEAESQMLNTVTVVGTKPALQMGVDRKIFDVEKSLTATGGTAIDVMKNIPSISVDVDGNVALRNRAPQIFVDGRPTILTLEQIPADNIERVELITNPSAQFDASSTGGVINIILKKNRKLGLNGLASVGAGTPGILNGSLNLNLRQNKFNFFVSGNYNRNGGIAKGETYRTNKENGEPGNYFNQFSRADRTRAFASARFGVDYFLDNRNTLTFSHNFTDGRFSTDEKQDQVYLTAAKLTDHLGYRTSDNNADFQRNQSQFLFKHKFAKPGKELNADVNYAWSKNNDFTRILNTYQNPDGSPFAPDNLVHNIGNSKNDQVTIQVDYTDPRGENAKLETGLRTYINNYSSVFDALSINNGNSIKLPLSNNYKYQEMINAAYITYTDKIGSIGYQLGLRAEYSKFDGNLVDSAFKFGYQYPKDFGNLFNALFPSIFLNKKLSDDDELQLNYTRRIRRPNFWQMNPFVDINDPLNLRQGNPSLTPEFTNSFELNYNKTYTGGNFLGVLYYRLSTDEITQYSDTITTAQFEQLNNAAVDPNAILNTFINASSEHNWGAEFTLQQKFGSNFDITPTVNMQYTKVNAKVDETDLSNEGFNWEAKLTTNYKISSPSPVWNKLGFQVVGEYESPEVIPQGKRKERYSIDVALRKDFLKDNKASVTVAVNDVLNSHRFGAIYDTENFYQDFFRRRNVRSARITFTWKFGKSDFNLFKKERGNGGEDMMRDS</sequence>
<feature type="domain" description="TonB-dependent receptor plug" evidence="5">
    <location>
        <begin position="162"/>
        <end position="231"/>
    </location>
</feature>
<dbReference type="EMBL" id="SGXA01000001">
    <property type="protein sequence ID" value="RZS76391.1"/>
    <property type="molecule type" value="Genomic_DNA"/>
</dbReference>
<comment type="caution">
    <text evidence="7">The sequence shown here is derived from an EMBL/GenBank/DDBJ whole genome shotgun (WGS) entry which is preliminary data.</text>
</comment>
<name>A0A4Q7N5Q6_9BACT</name>
<dbReference type="PANTHER" id="PTHR40980:SF4">
    <property type="entry name" value="TONB-DEPENDENT RECEPTOR-LIKE BETA-BARREL DOMAIN-CONTAINING PROTEIN"/>
    <property type="match status" value="1"/>
</dbReference>
<evidence type="ECO:0000256" key="1">
    <source>
        <dbReference type="ARBA" id="ARBA00004442"/>
    </source>
</evidence>
<evidence type="ECO:0000313" key="8">
    <source>
        <dbReference type="Proteomes" id="UP000293874"/>
    </source>
</evidence>
<accession>A0A4Q7N5Q6</accession>
<dbReference type="PANTHER" id="PTHR40980">
    <property type="entry name" value="PLUG DOMAIN-CONTAINING PROTEIN"/>
    <property type="match status" value="1"/>
</dbReference>
<evidence type="ECO:0000313" key="7">
    <source>
        <dbReference type="EMBL" id="RZS76391.1"/>
    </source>
</evidence>
<evidence type="ECO:0000256" key="2">
    <source>
        <dbReference type="ARBA" id="ARBA00023136"/>
    </source>
</evidence>